<evidence type="ECO:0000256" key="1">
    <source>
        <dbReference type="ARBA" id="ARBA00023002"/>
    </source>
</evidence>
<name>A0A6S7BGR6_9BURK</name>
<dbReference type="PANTHER" id="PTHR43333">
    <property type="entry name" value="2-HACID_DH_C DOMAIN-CONTAINING PROTEIN"/>
    <property type="match status" value="1"/>
</dbReference>
<sequence length="313" mass="34091">MELLLCLHGDGAPPWLHAFARALPEASVRVWQPGDTAPADYAAVWRPPVEVLKGRPGLKAVFNLGAGVDAILEMAKREPDVLPESVPLIRIEDGGMAAQMVEYVMYAALRFMRRFDEYDRERAARRWTTLEAMRPANFPIAVMGLGQLGAAVARALAQAGWPVRGWSRTAKSIEGIDTYTGEAGLEPFLAGAKMLVNLLPSTPSTRGLIGHRVFDGLAHGAYLVNIARGAHVVEADLLSAIRSGRIAGAMLDVFAHEPLPVAHPFWDEPRIEITPHISAITLIDEGVEQMAAKMRALERGETVTGVVDRRHGY</sequence>
<dbReference type="InterPro" id="IPR036291">
    <property type="entry name" value="NAD(P)-bd_dom_sf"/>
</dbReference>
<dbReference type="GO" id="GO:0051287">
    <property type="term" value="F:NAD binding"/>
    <property type="evidence" value="ECO:0007669"/>
    <property type="project" value="InterPro"/>
</dbReference>
<keyword evidence="5" id="KW-1185">Reference proteome</keyword>
<feature type="domain" description="D-isomer specific 2-hydroxyacid dehydrogenase NAD-binding" evidence="3">
    <location>
        <begin position="107"/>
        <end position="278"/>
    </location>
</feature>
<dbReference type="EMBL" id="CADIKM010000033">
    <property type="protein sequence ID" value="CAB3799478.1"/>
    <property type="molecule type" value="Genomic_DNA"/>
</dbReference>
<dbReference type="Pfam" id="PF02826">
    <property type="entry name" value="2-Hacid_dh_C"/>
    <property type="match status" value="1"/>
</dbReference>
<protein>
    <submittedName>
        <fullName evidence="4">Glyoxylate/hydroxypyruvate reductase A</fullName>
        <ecNumber evidence="4">1.1.1.79</ecNumber>
    </submittedName>
</protein>
<gene>
    <name evidence="4" type="primary">ghrA</name>
    <name evidence="4" type="ORF">LMG28138_04657</name>
</gene>
<dbReference type="PANTHER" id="PTHR43333:SF1">
    <property type="entry name" value="D-ISOMER SPECIFIC 2-HYDROXYACID DEHYDROGENASE NAD-BINDING DOMAIN-CONTAINING PROTEIN"/>
    <property type="match status" value="1"/>
</dbReference>
<evidence type="ECO:0000259" key="3">
    <source>
        <dbReference type="Pfam" id="PF02826"/>
    </source>
</evidence>
<reference evidence="4 5" key="1">
    <citation type="submission" date="2020-04" db="EMBL/GenBank/DDBJ databases">
        <authorList>
            <person name="De Canck E."/>
        </authorList>
    </citation>
    <scope>NUCLEOTIDE SEQUENCE [LARGE SCALE GENOMIC DNA]</scope>
    <source>
        <strain evidence="4 5">LMG 28138</strain>
    </source>
</reference>
<dbReference type="PROSITE" id="PS00671">
    <property type="entry name" value="D_2_HYDROXYACID_DH_3"/>
    <property type="match status" value="1"/>
</dbReference>
<keyword evidence="1 4" id="KW-0560">Oxidoreductase</keyword>
<proteinExistence type="predicted"/>
<accession>A0A6S7BGR6</accession>
<dbReference type="InterPro" id="IPR029753">
    <property type="entry name" value="D-isomer_DH_CS"/>
</dbReference>
<dbReference type="SUPFAM" id="SSF51735">
    <property type="entry name" value="NAD(P)-binding Rossmann-fold domains"/>
    <property type="match status" value="1"/>
</dbReference>
<dbReference type="GO" id="GO:0030267">
    <property type="term" value="F:glyoxylate reductase (NADPH) activity"/>
    <property type="evidence" value="ECO:0007669"/>
    <property type="project" value="UniProtKB-EC"/>
</dbReference>
<keyword evidence="2" id="KW-0520">NAD</keyword>
<evidence type="ECO:0000256" key="2">
    <source>
        <dbReference type="ARBA" id="ARBA00023027"/>
    </source>
</evidence>
<dbReference type="AlphaFoldDB" id="A0A6S7BGR6"/>
<evidence type="ECO:0000313" key="5">
    <source>
        <dbReference type="Proteomes" id="UP000494115"/>
    </source>
</evidence>
<organism evidence="4 5">
    <name type="scientific">Pararobbsia alpina</name>
    <dbReference type="NCBI Taxonomy" id="621374"/>
    <lineage>
        <taxon>Bacteria</taxon>
        <taxon>Pseudomonadati</taxon>
        <taxon>Pseudomonadota</taxon>
        <taxon>Betaproteobacteria</taxon>
        <taxon>Burkholderiales</taxon>
        <taxon>Burkholderiaceae</taxon>
        <taxon>Pararobbsia</taxon>
    </lineage>
</organism>
<keyword evidence="4" id="KW-0670">Pyruvate</keyword>
<dbReference type="Gene3D" id="3.40.50.720">
    <property type="entry name" value="NAD(P)-binding Rossmann-like Domain"/>
    <property type="match status" value="2"/>
</dbReference>
<dbReference type="RefSeq" id="WP_175107295.1">
    <property type="nucleotide sequence ID" value="NZ_CADIKM010000033.1"/>
</dbReference>
<evidence type="ECO:0000313" key="4">
    <source>
        <dbReference type="EMBL" id="CAB3799478.1"/>
    </source>
</evidence>
<dbReference type="InterPro" id="IPR006140">
    <property type="entry name" value="D-isomer_DH_NAD-bd"/>
</dbReference>
<dbReference type="CDD" id="cd12164">
    <property type="entry name" value="GDH_like_2"/>
    <property type="match status" value="1"/>
</dbReference>
<dbReference type="Proteomes" id="UP000494115">
    <property type="component" value="Unassembled WGS sequence"/>
</dbReference>
<dbReference type="EC" id="1.1.1.79" evidence="4"/>